<feature type="signal peptide" evidence="1">
    <location>
        <begin position="1"/>
        <end position="22"/>
    </location>
</feature>
<evidence type="ECO:0000256" key="1">
    <source>
        <dbReference type="SAM" id="SignalP"/>
    </source>
</evidence>
<sequence length="149" mass="16632">MINLFKLFGFVLLLSHTFNATAQQHEYNVWYEKDAVLYNVTQKADGSPVMVSISQPGFKTANLTISYLSSGKCPAEPIQLEVDRRQIPSRYVCSQQGADKIEHFLVGDAGCVNSLVKKLNTNAYILLQKDIKVLASNIRTPRYGMGSPF</sequence>
<organism evidence="2 3">
    <name type="scientific">Franconibacter daqui</name>
    <dbReference type="NCBI Taxonomy" id="2047724"/>
    <lineage>
        <taxon>Bacteria</taxon>
        <taxon>Pseudomonadati</taxon>
        <taxon>Pseudomonadota</taxon>
        <taxon>Gammaproteobacteria</taxon>
        <taxon>Enterobacterales</taxon>
        <taxon>Enterobacteriaceae</taxon>
        <taxon>Franconibacter</taxon>
    </lineage>
</organism>
<protein>
    <submittedName>
        <fullName evidence="2">Uncharacterized protein</fullName>
    </submittedName>
</protein>
<feature type="chain" id="PRO_5045414195" evidence="1">
    <location>
        <begin position="23"/>
        <end position="149"/>
    </location>
</feature>
<evidence type="ECO:0000313" key="3">
    <source>
        <dbReference type="Proteomes" id="UP001447374"/>
    </source>
</evidence>
<dbReference type="RefSeq" id="WP_024558346.1">
    <property type="nucleotide sequence ID" value="NZ_JBEHGX010000012.1"/>
</dbReference>
<reference evidence="2 3" key="1">
    <citation type="submission" date="2024-06" db="EMBL/GenBank/DDBJ databases">
        <title>Fanconibacter daqui strain Q02 whole shotgun sequencing project.</title>
        <authorList>
            <person name="Rodrigues J.W.A."/>
            <person name="Viana L.C."/>
            <person name="Vieira E.C."/>
            <person name="Souza F.O.L."/>
            <person name="Alegria O.C."/>
            <person name="Patroca S."/>
            <person name="Cruz A.C.R."/>
            <person name="Nunes A.R.C."/>
        </authorList>
    </citation>
    <scope>NUCLEOTIDE SEQUENCE [LARGE SCALE GENOMIC DNA]</scope>
    <source>
        <strain evidence="2 3">Q02</strain>
    </source>
</reference>
<keyword evidence="3" id="KW-1185">Reference proteome</keyword>
<keyword evidence="1" id="KW-0732">Signal</keyword>
<dbReference type="Proteomes" id="UP001447374">
    <property type="component" value="Unassembled WGS sequence"/>
</dbReference>
<proteinExistence type="predicted"/>
<comment type="caution">
    <text evidence="2">The sequence shown here is derived from an EMBL/GenBank/DDBJ whole genome shotgun (WGS) entry which is preliminary data.</text>
</comment>
<dbReference type="EMBL" id="JBEHGX010000012">
    <property type="protein sequence ID" value="MER0127715.1"/>
    <property type="molecule type" value="Genomic_DNA"/>
</dbReference>
<name>A0ABV1PS98_9ENTR</name>
<gene>
    <name evidence="2" type="ORF">ABQG75_18460</name>
</gene>
<accession>A0ABV1PS98</accession>
<evidence type="ECO:0000313" key="2">
    <source>
        <dbReference type="EMBL" id="MER0127715.1"/>
    </source>
</evidence>